<keyword evidence="3" id="KW-1003">Cell membrane</keyword>
<dbReference type="SUPFAM" id="SSF161098">
    <property type="entry name" value="MetI-like"/>
    <property type="match status" value="1"/>
</dbReference>
<evidence type="ECO:0000256" key="6">
    <source>
        <dbReference type="ARBA" id="ARBA00022989"/>
    </source>
</evidence>
<evidence type="ECO:0000256" key="4">
    <source>
        <dbReference type="ARBA" id="ARBA00022596"/>
    </source>
</evidence>
<name>A0A220U1N9_9BACI</name>
<evidence type="ECO:0000256" key="1">
    <source>
        <dbReference type="ARBA" id="ARBA00004651"/>
    </source>
</evidence>
<dbReference type="KEGG" id="vil:CFK37_08245"/>
<evidence type="ECO:0000256" key="9">
    <source>
        <dbReference type="ARBA" id="ARBA00023136"/>
    </source>
</evidence>
<dbReference type="OrthoDB" id="9773683at2"/>
<comment type="subunit">
    <text evidence="11">The complex is composed of two ATP-binding proteins (NikD and NikE), two transmembrane proteins (NikB and NikC) and a solute-binding protein (NikA).</text>
</comment>
<feature type="transmembrane region" description="Helical" evidence="13">
    <location>
        <begin position="285"/>
        <end position="306"/>
    </location>
</feature>
<feature type="transmembrane region" description="Helical" evidence="13">
    <location>
        <begin position="134"/>
        <end position="160"/>
    </location>
</feature>
<keyword evidence="8" id="KW-0921">Nickel transport</keyword>
<keyword evidence="6 13" id="KW-1133">Transmembrane helix</keyword>
<dbReference type="GO" id="GO:0015099">
    <property type="term" value="F:nickel cation transmembrane transporter activity"/>
    <property type="evidence" value="ECO:0007669"/>
    <property type="project" value="InterPro"/>
</dbReference>
<evidence type="ECO:0000256" key="10">
    <source>
        <dbReference type="ARBA" id="ARBA00024202"/>
    </source>
</evidence>
<feature type="transmembrane region" description="Helical" evidence="13">
    <location>
        <begin position="180"/>
        <end position="198"/>
    </location>
</feature>
<dbReference type="EMBL" id="CP022315">
    <property type="protein sequence ID" value="ASK62154.1"/>
    <property type="molecule type" value="Genomic_DNA"/>
</dbReference>
<dbReference type="Pfam" id="PF00528">
    <property type="entry name" value="BPD_transp_1"/>
    <property type="match status" value="1"/>
</dbReference>
<dbReference type="InterPro" id="IPR000515">
    <property type="entry name" value="MetI-like"/>
</dbReference>
<keyword evidence="5 13" id="KW-0812">Transmembrane</keyword>
<gene>
    <name evidence="15" type="ORF">CFK37_08245</name>
</gene>
<dbReference type="AlphaFoldDB" id="A0A220U1N9"/>
<keyword evidence="16" id="KW-1185">Reference proteome</keyword>
<dbReference type="Proteomes" id="UP000198312">
    <property type="component" value="Chromosome"/>
</dbReference>
<feature type="transmembrane region" description="Helical" evidence="13">
    <location>
        <begin position="12"/>
        <end position="30"/>
    </location>
</feature>
<protein>
    <recommendedName>
        <fullName evidence="12">Nickel import system permease protein NikB</fullName>
    </recommendedName>
</protein>
<keyword evidence="2 13" id="KW-0813">Transport</keyword>
<evidence type="ECO:0000313" key="15">
    <source>
        <dbReference type="EMBL" id="ASK62154.1"/>
    </source>
</evidence>
<dbReference type="NCBIfam" id="NF045470">
    <property type="entry name" value="Opp2B"/>
    <property type="match status" value="1"/>
</dbReference>
<evidence type="ECO:0000256" key="7">
    <source>
        <dbReference type="ARBA" id="ARBA00023065"/>
    </source>
</evidence>
<evidence type="ECO:0000256" key="8">
    <source>
        <dbReference type="ARBA" id="ARBA00023112"/>
    </source>
</evidence>
<feature type="transmembrane region" description="Helical" evidence="13">
    <location>
        <begin position="231"/>
        <end position="255"/>
    </location>
</feature>
<accession>A0A220U1N9</accession>
<dbReference type="InterPro" id="IPR050045">
    <property type="entry name" value="Opp2B"/>
</dbReference>
<dbReference type="PANTHER" id="PTHR43163">
    <property type="entry name" value="DIPEPTIDE TRANSPORT SYSTEM PERMEASE PROTEIN DPPB-RELATED"/>
    <property type="match status" value="1"/>
</dbReference>
<comment type="subcellular location">
    <subcellularLocation>
        <location evidence="1 13">Cell membrane</location>
        <topology evidence="1 13">Multi-pass membrane protein</topology>
    </subcellularLocation>
</comment>
<dbReference type="GO" id="GO:0005886">
    <property type="term" value="C:plasma membrane"/>
    <property type="evidence" value="ECO:0007669"/>
    <property type="project" value="UniProtKB-SubCell"/>
</dbReference>
<reference evidence="15 16" key="1">
    <citation type="submission" date="2017-07" db="EMBL/GenBank/DDBJ databases">
        <title>Virgibacillus sp. LM2416.</title>
        <authorList>
            <person name="Tak E.J."/>
            <person name="Bae J.-W."/>
        </authorList>
    </citation>
    <scope>NUCLEOTIDE SEQUENCE [LARGE SCALE GENOMIC DNA]</scope>
    <source>
        <strain evidence="15 16">LM2416</strain>
    </source>
</reference>
<sequence>MIGLIIRRIFQLILLLLGISFLVFMSMHVAPGDPATIIGGPTASSSDLEAIRESMGLDRPVLIQYVDYLGGILQGDFGYSFQTGQSVTEAILTRFPNTIKLSIASMVVAIIIGIVAGIIAAIKQNSWIDISSTTFSLAGVSIPNFWLGTMLILVFGVQLQWLPVGGLNAPIYTIEGIKELILPAITLGTASAALIARMSRSSMLEVIKSDYIRTAKAKGVKRKSVIWVHALRNAMIPVVTVIGINFGALLGGTIITEQVFAINGIGRLMIDAIASRDFPVVQGTVLLVAAIFVIVNLIVDIIYAIIDPRITYN</sequence>
<keyword evidence="9 13" id="KW-0472">Membrane</keyword>
<comment type="similarity">
    <text evidence="10">Belongs to the binding-protein-dependent transport system permease family. OppBC subfamily.</text>
</comment>
<keyword evidence="4" id="KW-0533">Nickel</keyword>
<evidence type="ECO:0000256" key="12">
    <source>
        <dbReference type="ARBA" id="ARBA00044774"/>
    </source>
</evidence>
<feature type="transmembrane region" description="Helical" evidence="13">
    <location>
        <begin position="101"/>
        <end position="122"/>
    </location>
</feature>
<evidence type="ECO:0000256" key="2">
    <source>
        <dbReference type="ARBA" id="ARBA00022448"/>
    </source>
</evidence>
<evidence type="ECO:0000256" key="13">
    <source>
        <dbReference type="RuleBase" id="RU363032"/>
    </source>
</evidence>
<dbReference type="InterPro" id="IPR035906">
    <property type="entry name" value="MetI-like_sf"/>
</dbReference>
<dbReference type="Gene3D" id="1.10.3720.10">
    <property type="entry name" value="MetI-like"/>
    <property type="match status" value="1"/>
</dbReference>
<evidence type="ECO:0000313" key="16">
    <source>
        <dbReference type="Proteomes" id="UP000198312"/>
    </source>
</evidence>
<dbReference type="PROSITE" id="PS50928">
    <property type="entry name" value="ABC_TM1"/>
    <property type="match status" value="1"/>
</dbReference>
<organism evidence="15 16">
    <name type="scientific">Virgibacillus phasianinus</name>
    <dbReference type="NCBI Taxonomy" id="2017483"/>
    <lineage>
        <taxon>Bacteria</taxon>
        <taxon>Bacillati</taxon>
        <taxon>Bacillota</taxon>
        <taxon>Bacilli</taxon>
        <taxon>Bacillales</taxon>
        <taxon>Bacillaceae</taxon>
        <taxon>Virgibacillus</taxon>
    </lineage>
</organism>
<dbReference type="PANTHER" id="PTHR43163:SF6">
    <property type="entry name" value="DIPEPTIDE TRANSPORT SYSTEM PERMEASE PROTEIN DPPB-RELATED"/>
    <property type="match status" value="1"/>
</dbReference>
<proteinExistence type="inferred from homology"/>
<evidence type="ECO:0000256" key="11">
    <source>
        <dbReference type="ARBA" id="ARBA00038669"/>
    </source>
</evidence>
<evidence type="ECO:0000256" key="3">
    <source>
        <dbReference type="ARBA" id="ARBA00022475"/>
    </source>
</evidence>
<dbReference type="RefSeq" id="WP_089061414.1">
    <property type="nucleotide sequence ID" value="NZ_CP022315.1"/>
</dbReference>
<dbReference type="Pfam" id="PF19300">
    <property type="entry name" value="BPD_transp_1_N"/>
    <property type="match status" value="1"/>
</dbReference>
<dbReference type="CDD" id="cd06261">
    <property type="entry name" value="TM_PBP2"/>
    <property type="match status" value="1"/>
</dbReference>
<evidence type="ECO:0000256" key="5">
    <source>
        <dbReference type="ARBA" id="ARBA00022692"/>
    </source>
</evidence>
<dbReference type="InterPro" id="IPR045621">
    <property type="entry name" value="BPD_transp_1_N"/>
</dbReference>
<evidence type="ECO:0000259" key="14">
    <source>
        <dbReference type="PROSITE" id="PS50928"/>
    </source>
</evidence>
<feature type="domain" description="ABC transmembrane type-1" evidence="14">
    <location>
        <begin position="95"/>
        <end position="303"/>
    </location>
</feature>
<keyword evidence="7" id="KW-0406">Ion transport</keyword>